<dbReference type="InterPro" id="IPR056888">
    <property type="entry name" value="NET2A-D/KIP1-like_dom"/>
</dbReference>
<dbReference type="InterPro" id="IPR011684">
    <property type="entry name" value="NAB"/>
</dbReference>
<evidence type="ECO:0000256" key="1">
    <source>
        <dbReference type="ARBA" id="ARBA00023054"/>
    </source>
</evidence>
<feature type="compositionally biased region" description="Polar residues" evidence="3">
    <location>
        <begin position="457"/>
        <end position="473"/>
    </location>
</feature>
<reference evidence="5 6" key="1">
    <citation type="submission" date="2024-01" db="EMBL/GenBank/DDBJ databases">
        <title>The complete chloroplast genome sequence of Lithospermum erythrorhizon: insights into the phylogenetic relationship among Boraginaceae species and the maternal lineages of purple gromwells.</title>
        <authorList>
            <person name="Okada T."/>
            <person name="Watanabe K."/>
        </authorList>
    </citation>
    <scope>NUCLEOTIDE SEQUENCE [LARGE SCALE GENOMIC DNA]</scope>
</reference>
<gene>
    <name evidence="5" type="ORF">LIER_37487</name>
</gene>
<dbReference type="GO" id="GO:0003779">
    <property type="term" value="F:actin binding"/>
    <property type="evidence" value="ECO:0007669"/>
    <property type="project" value="InterPro"/>
</dbReference>
<dbReference type="PANTHER" id="PTHR31631:SF0">
    <property type="entry name" value="PROTEIN NETWORKED 2D"/>
    <property type="match status" value="1"/>
</dbReference>
<proteinExistence type="predicted"/>
<feature type="region of interest" description="Disordered" evidence="3">
    <location>
        <begin position="457"/>
        <end position="529"/>
    </location>
</feature>
<evidence type="ECO:0000256" key="3">
    <source>
        <dbReference type="SAM" id="MobiDB-lite"/>
    </source>
</evidence>
<dbReference type="AlphaFoldDB" id="A0AAV3PR66"/>
<evidence type="ECO:0000313" key="5">
    <source>
        <dbReference type="EMBL" id="GAA0152412.1"/>
    </source>
</evidence>
<dbReference type="Pfam" id="PF25014">
    <property type="entry name" value="NET2A"/>
    <property type="match status" value="1"/>
</dbReference>
<dbReference type="InterPro" id="IPR056889">
    <property type="entry name" value="NET2A-D/KIP1-like_C"/>
</dbReference>
<feature type="coiled-coil region" evidence="2">
    <location>
        <begin position="261"/>
        <end position="298"/>
    </location>
</feature>
<organism evidence="5 6">
    <name type="scientific">Lithospermum erythrorhizon</name>
    <name type="common">Purple gromwell</name>
    <name type="synonym">Lithospermum officinale var. erythrorhizon</name>
    <dbReference type="NCBI Taxonomy" id="34254"/>
    <lineage>
        <taxon>Eukaryota</taxon>
        <taxon>Viridiplantae</taxon>
        <taxon>Streptophyta</taxon>
        <taxon>Embryophyta</taxon>
        <taxon>Tracheophyta</taxon>
        <taxon>Spermatophyta</taxon>
        <taxon>Magnoliopsida</taxon>
        <taxon>eudicotyledons</taxon>
        <taxon>Gunneridae</taxon>
        <taxon>Pentapetalae</taxon>
        <taxon>asterids</taxon>
        <taxon>lamiids</taxon>
        <taxon>Boraginales</taxon>
        <taxon>Boraginaceae</taxon>
        <taxon>Boraginoideae</taxon>
        <taxon>Lithospermeae</taxon>
        <taxon>Lithospermum</taxon>
    </lineage>
</organism>
<keyword evidence="6" id="KW-1185">Reference proteome</keyword>
<accession>A0AAV3PR66</accession>
<keyword evidence="1 2" id="KW-0175">Coiled coil</keyword>
<dbReference type="Proteomes" id="UP001454036">
    <property type="component" value="Unassembled WGS sequence"/>
</dbReference>
<evidence type="ECO:0000259" key="4">
    <source>
        <dbReference type="PROSITE" id="PS51774"/>
    </source>
</evidence>
<feature type="coiled-coil region" evidence="2">
    <location>
        <begin position="704"/>
        <end position="766"/>
    </location>
</feature>
<dbReference type="PANTHER" id="PTHR31631">
    <property type="entry name" value="PROTEIN NETWORKED 2D"/>
    <property type="match status" value="1"/>
</dbReference>
<name>A0AAV3PR66_LITER</name>
<dbReference type="EMBL" id="BAABME010018056">
    <property type="protein sequence ID" value="GAA0152412.1"/>
    <property type="molecule type" value="Genomic_DNA"/>
</dbReference>
<evidence type="ECO:0000313" key="6">
    <source>
        <dbReference type="Proteomes" id="UP001454036"/>
    </source>
</evidence>
<feature type="compositionally biased region" description="Low complexity" evidence="3">
    <location>
        <begin position="493"/>
        <end position="504"/>
    </location>
</feature>
<comment type="caution">
    <text evidence="5">The sequence shown here is derived from an EMBL/GenBank/DDBJ whole genome shotgun (WGS) entry which is preliminary data.</text>
</comment>
<dbReference type="Pfam" id="PF07765">
    <property type="entry name" value="KIP1"/>
    <property type="match status" value="1"/>
</dbReference>
<feature type="domain" description="NAB" evidence="4">
    <location>
        <begin position="11"/>
        <end position="91"/>
    </location>
</feature>
<dbReference type="Pfam" id="PF24918">
    <property type="entry name" value="NET2A_C"/>
    <property type="match status" value="1"/>
</dbReference>
<feature type="compositionally biased region" description="Basic and acidic residues" evidence="3">
    <location>
        <begin position="506"/>
        <end position="529"/>
    </location>
</feature>
<dbReference type="PROSITE" id="PS51774">
    <property type="entry name" value="NAB"/>
    <property type="match status" value="1"/>
</dbReference>
<evidence type="ECO:0000256" key="2">
    <source>
        <dbReference type="SAM" id="Coils"/>
    </source>
</evidence>
<sequence length="897" mass="103552">MMLQRAASNAYSWWWAGHIRTKQSKWLEQSLQDMEEKVHYVLSLIQEDGDTFAKRAEMYYKKRPELISFVEESYRAFRALAERYDHLSTELQNSNNTLATCFPDQFQIPMDEDDEYGSTKISRMPSPISAPNAPNAPMVPKALANDLKGLVQKRSKELQNKSPSNVNDSEARAVAKSGLSKSEAIEEIDKLHKDILGLQTVKEYVKSSYQSGLERYWTIENTIMEKQQKVYNLQDEFDIIKVIEDDEARRLMAEAALKSCQETLTELRETQQKTVREAKEEGEKIEDASQRLKHINDQYLHEQTDGEEDKPFSENNYTFNTGDVTPSSSIDLGGVTPEEINQQFDSSSITSISVTELAEKIDELVSKVINLESAVSSQIALIDRLRSESHELHEHIDTLEDDKETLSEGTNELRKKVKEVQEKLNAVRDLNRNVECSNTNLETRFAEAQSSLDRISEKLNNVTTDEELNTTLSKQDETRQQEESTTEPEEESNTQTQEESNTQEKVSQEHFPSDDKEASALSKTEDADAKLGHTLDENVDLNWPMMLLSGEEDKEKLLLKEYTIVLKAYKKLKRKLIAMEKKEKEEHVEQITELIIAITKRDEAIQYLRRKLIALQRTLSDTMNTDADESSTFCPSDDQNIEDTTIEEGVTSCTTEEDKYFNSILSDHNKTISPVEENIRKDVDTILDENLDFWLRFSTSFHQIEKFKTMVEDLQGEISQTRDKKQYEYKFSFGVKSELRPIYKHLKEIEIELKAWLKQTVTLKEEVERRSTCICDIQEKISLALKQGIEEEEIIISSHQASKFQGEILYMKQENKKVSDELQSGIDHMISIQGEVDRTLIKLNDEFGNQHLNRSHIRSKIPLRSFLFGVRRKKQKSIFAFMHPTRKYQVLRAGVPM</sequence>
<protein>
    <recommendedName>
        <fullName evidence="4">NAB domain-containing protein</fullName>
    </recommendedName>
</protein>